<organism evidence="2 3">
    <name type="scientific">Acanthosepion pharaonis</name>
    <name type="common">Pharaoh cuttlefish</name>
    <name type="synonym">Sepia pharaonis</name>
    <dbReference type="NCBI Taxonomy" id="158019"/>
    <lineage>
        <taxon>Eukaryota</taxon>
        <taxon>Metazoa</taxon>
        <taxon>Spiralia</taxon>
        <taxon>Lophotrochozoa</taxon>
        <taxon>Mollusca</taxon>
        <taxon>Cephalopoda</taxon>
        <taxon>Coleoidea</taxon>
        <taxon>Decapodiformes</taxon>
        <taxon>Sepiida</taxon>
        <taxon>Sepiina</taxon>
        <taxon>Sepiidae</taxon>
        <taxon>Acanthosepion</taxon>
    </lineage>
</organism>
<reference evidence="2" key="1">
    <citation type="submission" date="2021-01" db="EMBL/GenBank/DDBJ databases">
        <authorList>
            <person name="Li R."/>
            <person name="Bekaert M."/>
        </authorList>
    </citation>
    <scope>NUCLEOTIDE SEQUENCE</scope>
    <source>
        <strain evidence="2">Farmed</strain>
    </source>
</reference>
<dbReference type="Proteomes" id="UP000597762">
    <property type="component" value="Unassembled WGS sequence"/>
</dbReference>
<feature type="transmembrane region" description="Helical" evidence="1">
    <location>
        <begin position="56"/>
        <end position="79"/>
    </location>
</feature>
<evidence type="ECO:0000313" key="2">
    <source>
        <dbReference type="EMBL" id="CAE1234837.1"/>
    </source>
</evidence>
<accession>A0A812BMT9</accession>
<gene>
    <name evidence="2" type="ORF">SPHA_19553</name>
</gene>
<protein>
    <submittedName>
        <fullName evidence="2">Uncharacterized protein</fullName>
    </submittedName>
</protein>
<sequence>MQWYEMVGDETTQVFLKKKHFSLFLSFSSSFFFLILFPFSASLIFSLFPFPYFLSLLFHCNHLICFTSFSLFYSFPFFLSRSPSSFLAETLILSSCLFSIHLFIFSPYSISSLNISSFTHPFVFFLFLFFYSFCSPPPATSPTPPLSYFHFFILISPNCVCMCAHVSLSLSFPSLLFLSFLPSFFLLTSKLLHLHSHQISNFDYLNPTQISLVNFSSKKKKTNFLSHHIY</sequence>
<proteinExistence type="predicted"/>
<feature type="transmembrane region" description="Helical" evidence="1">
    <location>
        <begin position="86"/>
        <end position="105"/>
    </location>
</feature>
<evidence type="ECO:0000256" key="1">
    <source>
        <dbReference type="SAM" id="Phobius"/>
    </source>
</evidence>
<dbReference type="AlphaFoldDB" id="A0A812BMT9"/>
<keyword evidence="1" id="KW-0472">Membrane</keyword>
<keyword evidence="3" id="KW-1185">Reference proteome</keyword>
<feature type="transmembrane region" description="Helical" evidence="1">
    <location>
        <begin position="146"/>
        <end position="168"/>
    </location>
</feature>
<feature type="transmembrane region" description="Helical" evidence="1">
    <location>
        <begin position="174"/>
        <end position="192"/>
    </location>
</feature>
<feature type="transmembrane region" description="Helical" evidence="1">
    <location>
        <begin position="117"/>
        <end position="134"/>
    </location>
</feature>
<feature type="transmembrane region" description="Helical" evidence="1">
    <location>
        <begin position="21"/>
        <end position="50"/>
    </location>
</feature>
<dbReference type="EMBL" id="CAHIKZ030000709">
    <property type="protein sequence ID" value="CAE1234837.1"/>
    <property type="molecule type" value="Genomic_DNA"/>
</dbReference>
<comment type="caution">
    <text evidence="2">The sequence shown here is derived from an EMBL/GenBank/DDBJ whole genome shotgun (WGS) entry which is preliminary data.</text>
</comment>
<keyword evidence="1" id="KW-1133">Transmembrane helix</keyword>
<name>A0A812BMT9_ACAPH</name>
<keyword evidence="1" id="KW-0812">Transmembrane</keyword>
<evidence type="ECO:0000313" key="3">
    <source>
        <dbReference type="Proteomes" id="UP000597762"/>
    </source>
</evidence>